<keyword evidence="6 9" id="KW-1133">Transmembrane helix</keyword>
<dbReference type="InterPro" id="IPR045349">
    <property type="entry name" value="SLC41A1-3"/>
</dbReference>
<feature type="transmembrane region" description="Helical" evidence="9">
    <location>
        <begin position="89"/>
        <end position="114"/>
    </location>
</feature>
<evidence type="ECO:0000256" key="5">
    <source>
        <dbReference type="ARBA" id="ARBA00022842"/>
    </source>
</evidence>
<evidence type="ECO:0000313" key="11">
    <source>
        <dbReference type="EMBL" id="AXG05272.1"/>
    </source>
</evidence>
<name>A0A345E8S9_9EURY</name>
<evidence type="ECO:0000256" key="1">
    <source>
        <dbReference type="ARBA" id="ARBA00004141"/>
    </source>
</evidence>
<evidence type="ECO:0000259" key="10">
    <source>
        <dbReference type="Pfam" id="PF01769"/>
    </source>
</evidence>
<evidence type="ECO:0000256" key="8">
    <source>
        <dbReference type="ARBA" id="ARBA00023136"/>
    </source>
</evidence>
<accession>A0A345E8S9</accession>
<reference evidence="11 14" key="2">
    <citation type="submission" date="2018-07" db="EMBL/GenBank/DDBJ databases">
        <title>Genome sequences of Haloplanus sp. CBA1113.</title>
        <authorList>
            <person name="Kim Y.B."/>
            <person name="Roh S.W."/>
        </authorList>
    </citation>
    <scope>NUCLEOTIDE SEQUENCE [LARGE SCALE GENOMIC DNA]</scope>
    <source>
        <strain evidence="11 14">CBA1113</strain>
    </source>
</reference>
<feature type="transmembrane region" description="Helical" evidence="9">
    <location>
        <begin position="14"/>
        <end position="33"/>
    </location>
</feature>
<keyword evidence="5" id="KW-0460">Magnesium</keyword>
<comment type="subcellular location">
    <subcellularLocation>
        <location evidence="1">Membrane</location>
        <topology evidence="1">Multi-pass membrane protein</topology>
    </subcellularLocation>
</comment>
<dbReference type="Proteomes" id="UP000252985">
    <property type="component" value="Chromosome"/>
</dbReference>
<dbReference type="PANTHER" id="PTHR16228:SF7">
    <property type="entry name" value="SLC41A_MGTE INTEGRAL MEMBRANE DOMAIN-CONTAINING PROTEIN"/>
    <property type="match status" value="1"/>
</dbReference>
<dbReference type="EMBL" id="CP031150">
    <property type="protein sequence ID" value="AXG05272.1"/>
    <property type="molecule type" value="Genomic_DNA"/>
</dbReference>
<dbReference type="KEGG" id="haq:DU484_01315"/>
<reference evidence="12 13" key="1">
    <citation type="submission" date="2018-07" db="EMBL/GenBank/DDBJ databases">
        <title>Genome sequences of Haloplanus sp. CBA1112.</title>
        <authorList>
            <person name="Kim Y.B."/>
            <person name="Roh S.W."/>
        </authorList>
    </citation>
    <scope>NUCLEOTIDE SEQUENCE [LARGE SCALE GENOMIC DNA]</scope>
    <source>
        <strain evidence="12 13">CBA1112</strain>
    </source>
</reference>
<accession>A0A345DZA0</accession>
<gene>
    <name evidence="12" type="ORF">DU484_01315</name>
    <name evidence="11" type="ORF">DU500_01865</name>
</gene>
<evidence type="ECO:0000256" key="2">
    <source>
        <dbReference type="ARBA" id="ARBA00009749"/>
    </source>
</evidence>
<dbReference type="SUPFAM" id="SSF161093">
    <property type="entry name" value="MgtE membrane domain-like"/>
    <property type="match status" value="1"/>
</dbReference>
<evidence type="ECO:0000256" key="9">
    <source>
        <dbReference type="SAM" id="Phobius"/>
    </source>
</evidence>
<evidence type="ECO:0000256" key="3">
    <source>
        <dbReference type="ARBA" id="ARBA00022448"/>
    </source>
</evidence>
<dbReference type="EMBL" id="CP031148">
    <property type="protein sequence ID" value="AXG08601.1"/>
    <property type="molecule type" value="Genomic_DNA"/>
</dbReference>
<protein>
    <recommendedName>
        <fullName evidence="10">SLC41A/MgtE integral membrane domain-containing protein</fullName>
    </recommendedName>
</protein>
<evidence type="ECO:0000313" key="12">
    <source>
        <dbReference type="EMBL" id="AXG08601.1"/>
    </source>
</evidence>
<keyword evidence="4 9" id="KW-0812">Transmembrane</keyword>
<dbReference type="KEGG" id="haj:DU500_01865"/>
<dbReference type="Gene3D" id="1.10.357.20">
    <property type="entry name" value="SLC41 divalent cation transporters, integral membrane domain"/>
    <property type="match status" value="1"/>
</dbReference>
<dbReference type="OrthoDB" id="86118at2157"/>
<dbReference type="Proteomes" id="UP000253273">
    <property type="component" value="Chromosome"/>
</dbReference>
<dbReference type="InterPro" id="IPR006667">
    <property type="entry name" value="SLC41_membr_dom"/>
</dbReference>
<evidence type="ECO:0000256" key="4">
    <source>
        <dbReference type="ARBA" id="ARBA00022692"/>
    </source>
</evidence>
<sequence>MTVREVAVEAYREALPALGASLVGGLLAGLVLGGMRSDLRAVEGLLVLVPALLATRGNVYGSLGARLATGLHQGLIEPRIRAGDRRIRAAAAAALANGIVASVFAATAAVAILSALGAPVASLGRLVGIAVVAGLLSGVTLVVVVVTVVFAGYRRGYNPDTLVGPLVTTTGDVFGVLFLLIAVRTVALVLGGV</sequence>
<evidence type="ECO:0000313" key="13">
    <source>
        <dbReference type="Proteomes" id="UP000252985"/>
    </source>
</evidence>
<evidence type="ECO:0000313" key="14">
    <source>
        <dbReference type="Proteomes" id="UP000253273"/>
    </source>
</evidence>
<dbReference type="GeneID" id="37285575"/>
<dbReference type="GO" id="GO:0008324">
    <property type="term" value="F:monoatomic cation transmembrane transporter activity"/>
    <property type="evidence" value="ECO:0007669"/>
    <property type="project" value="InterPro"/>
</dbReference>
<feature type="transmembrane region" description="Helical" evidence="9">
    <location>
        <begin position="173"/>
        <end position="191"/>
    </location>
</feature>
<dbReference type="GO" id="GO:0016020">
    <property type="term" value="C:membrane"/>
    <property type="evidence" value="ECO:0007669"/>
    <property type="project" value="UniProtKB-SubCell"/>
</dbReference>
<keyword evidence="3" id="KW-0813">Transport</keyword>
<keyword evidence="14" id="KW-1185">Reference proteome</keyword>
<dbReference type="InterPro" id="IPR036739">
    <property type="entry name" value="SLC41_membr_dom_sf"/>
</dbReference>
<organism evidence="12 13">
    <name type="scientific">Haloplanus rubicundus</name>
    <dbReference type="NCBI Taxonomy" id="1547898"/>
    <lineage>
        <taxon>Archaea</taxon>
        <taxon>Methanobacteriati</taxon>
        <taxon>Methanobacteriota</taxon>
        <taxon>Stenosarchaea group</taxon>
        <taxon>Halobacteria</taxon>
        <taxon>Halobacteriales</taxon>
        <taxon>Haloferacaceae</taxon>
        <taxon>Haloplanus</taxon>
    </lineage>
</organism>
<evidence type="ECO:0000256" key="6">
    <source>
        <dbReference type="ARBA" id="ARBA00022989"/>
    </source>
</evidence>
<comment type="similarity">
    <text evidence="2">Belongs to the SLC41A transporter family.</text>
</comment>
<keyword evidence="8 9" id="KW-0472">Membrane</keyword>
<feature type="domain" description="SLC41A/MgtE integral membrane" evidence="10">
    <location>
        <begin position="49"/>
        <end position="181"/>
    </location>
</feature>
<dbReference type="RefSeq" id="WP_114584422.1">
    <property type="nucleotide sequence ID" value="NZ_CP031148.1"/>
</dbReference>
<dbReference type="PANTHER" id="PTHR16228">
    <property type="entry name" value="DIVALENT CATION TRANSPORTER SOLUTE CARRIER FAMILY 41"/>
    <property type="match status" value="1"/>
</dbReference>
<feature type="transmembrane region" description="Helical" evidence="9">
    <location>
        <begin position="126"/>
        <end position="153"/>
    </location>
</feature>
<dbReference type="AlphaFoldDB" id="A0A345E8S9"/>
<dbReference type="Pfam" id="PF01769">
    <property type="entry name" value="MgtE"/>
    <property type="match status" value="1"/>
</dbReference>
<keyword evidence="7" id="KW-0406">Ion transport</keyword>
<proteinExistence type="inferred from homology"/>
<evidence type="ECO:0000256" key="7">
    <source>
        <dbReference type="ARBA" id="ARBA00023065"/>
    </source>
</evidence>